<keyword evidence="4" id="KW-0460">Magnesium</keyword>
<evidence type="ECO:0008006" key="11">
    <source>
        <dbReference type="Google" id="ProtNLM"/>
    </source>
</evidence>
<evidence type="ECO:0000313" key="9">
    <source>
        <dbReference type="EMBL" id="GEP67303.1"/>
    </source>
</evidence>
<dbReference type="AlphaFoldDB" id="A0A512P7X0"/>
<keyword evidence="5" id="KW-0413">Isomerase</keyword>
<evidence type="ECO:0000256" key="1">
    <source>
        <dbReference type="ARBA" id="ARBA00001946"/>
    </source>
</evidence>
<comment type="cofactor">
    <cofactor evidence="1">
        <name>Mg(2+)</name>
        <dbReference type="ChEBI" id="CHEBI:18420"/>
    </cofactor>
</comment>
<comment type="caution">
    <text evidence="9">The sequence shown here is derived from an EMBL/GenBank/DDBJ whole genome shotgun (WGS) entry which is preliminary data.</text>
</comment>
<dbReference type="Pfam" id="PF02879">
    <property type="entry name" value="PGM_PMM_II"/>
    <property type="match status" value="1"/>
</dbReference>
<evidence type="ECO:0000313" key="10">
    <source>
        <dbReference type="Proteomes" id="UP000321798"/>
    </source>
</evidence>
<dbReference type="InterPro" id="IPR005843">
    <property type="entry name" value="A-D-PHexomutase_C"/>
</dbReference>
<feature type="domain" description="Alpha-D-phosphohexomutase alpha/beta/alpha" evidence="8">
    <location>
        <begin position="161"/>
        <end position="259"/>
    </location>
</feature>
<dbReference type="GO" id="GO:0005975">
    <property type="term" value="P:carbohydrate metabolic process"/>
    <property type="evidence" value="ECO:0007669"/>
    <property type="project" value="InterPro"/>
</dbReference>
<dbReference type="InterPro" id="IPR005846">
    <property type="entry name" value="A-D-PHexomutase_a/b/a-III"/>
</dbReference>
<dbReference type="Gene3D" id="3.30.310.50">
    <property type="entry name" value="Alpha-D-phosphohexomutase, C-terminal domain"/>
    <property type="match status" value="1"/>
</dbReference>
<feature type="domain" description="Alpha-D-phosphohexomutase C-terminal" evidence="6">
    <location>
        <begin position="270"/>
        <end position="344"/>
    </location>
</feature>
<proteinExistence type="predicted"/>
<evidence type="ECO:0000256" key="5">
    <source>
        <dbReference type="ARBA" id="ARBA00023235"/>
    </source>
</evidence>
<feature type="domain" description="Alpha-D-phosphohexomutase alpha/beta/alpha" evidence="7">
    <location>
        <begin position="54"/>
        <end position="143"/>
    </location>
</feature>
<sequence>MADLRRYDARVTPDVPRVDRSALLEAAAVRAVVPDASDPAVAASLRTLVDLSGIRPLRVVVDAGDGVAERTAPAVLGTEAGLPALPLEVVLVGVAPGGTPAARAADLLDVDNLRDLGAAVVAHGADLGLAFDADRCVVLDERGDAVSPSAITALVGLREVTRELRAGRTPTVVHDVLISRAVPDLLGAAGARTLRTPVGRPALEAAMAEHDAVFGGEHDGRYHVRDLVPAGVLTAMHVLAALGSQRHPLSVLAEVYQPYVTSGQLSSRVSDVAAAWARVVDAYVDKQGAGPVSVDELDGLTVAHWDAHPQWWFNLRASSTEPLLRLTVEAADDDMMVKVRDDVLALVRSDEEI</sequence>
<keyword evidence="10" id="KW-1185">Reference proteome</keyword>
<dbReference type="InterPro" id="IPR005845">
    <property type="entry name" value="A-D-PHexomutase_a/b/a-II"/>
</dbReference>
<dbReference type="Pfam" id="PF00408">
    <property type="entry name" value="PGM_PMM_IV"/>
    <property type="match status" value="1"/>
</dbReference>
<accession>A0A512P7X0</accession>
<dbReference type="OrthoDB" id="9803322at2"/>
<evidence type="ECO:0000259" key="6">
    <source>
        <dbReference type="Pfam" id="PF00408"/>
    </source>
</evidence>
<dbReference type="PANTHER" id="PTHR43771:SF1">
    <property type="entry name" value="PHOSPHOMANNOMUTASE"/>
    <property type="match status" value="1"/>
</dbReference>
<dbReference type="GO" id="GO:0046872">
    <property type="term" value="F:metal ion binding"/>
    <property type="evidence" value="ECO:0007669"/>
    <property type="project" value="UniProtKB-KW"/>
</dbReference>
<dbReference type="PANTHER" id="PTHR43771">
    <property type="entry name" value="PHOSPHOMANNOMUTASE"/>
    <property type="match status" value="1"/>
</dbReference>
<keyword evidence="3" id="KW-0479">Metal-binding</keyword>
<organism evidence="9 10">
    <name type="scientific">Cellulomonas soli</name>
    <dbReference type="NCBI Taxonomy" id="931535"/>
    <lineage>
        <taxon>Bacteria</taxon>
        <taxon>Bacillati</taxon>
        <taxon>Actinomycetota</taxon>
        <taxon>Actinomycetes</taxon>
        <taxon>Micrococcales</taxon>
        <taxon>Cellulomonadaceae</taxon>
        <taxon>Cellulomonas</taxon>
    </lineage>
</organism>
<evidence type="ECO:0000259" key="8">
    <source>
        <dbReference type="Pfam" id="PF02880"/>
    </source>
</evidence>
<keyword evidence="2" id="KW-0597">Phosphoprotein</keyword>
<dbReference type="Gene3D" id="3.40.120.10">
    <property type="entry name" value="Alpha-D-Glucose-1,6-Bisphosphate, subunit A, domain 3"/>
    <property type="match status" value="2"/>
</dbReference>
<evidence type="ECO:0000256" key="3">
    <source>
        <dbReference type="ARBA" id="ARBA00022723"/>
    </source>
</evidence>
<evidence type="ECO:0000256" key="2">
    <source>
        <dbReference type="ARBA" id="ARBA00022553"/>
    </source>
</evidence>
<dbReference type="InterPro" id="IPR016055">
    <property type="entry name" value="A-D-PHexomutase_a/b/a-I/II/III"/>
</dbReference>
<name>A0A512P7X0_9CELL</name>
<gene>
    <name evidence="9" type="ORF">CSO01_00180</name>
</gene>
<reference evidence="9 10" key="1">
    <citation type="submission" date="2019-07" db="EMBL/GenBank/DDBJ databases">
        <title>Whole genome shotgun sequence of Cellulomonas soli NBRC 109434.</title>
        <authorList>
            <person name="Hosoyama A."/>
            <person name="Uohara A."/>
            <person name="Ohji S."/>
            <person name="Ichikawa N."/>
        </authorList>
    </citation>
    <scope>NUCLEOTIDE SEQUENCE [LARGE SCALE GENOMIC DNA]</scope>
    <source>
        <strain evidence="9 10">NBRC 109434</strain>
    </source>
</reference>
<dbReference type="Proteomes" id="UP000321798">
    <property type="component" value="Unassembled WGS sequence"/>
</dbReference>
<dbReference type="InterPro" id="IPR036900">
    <property type="entry name" value="A-D-PHexomutase_C_sf"/>
</dbReference>
<dbReference type="Pfam" id="PF02880">
    <property type="entry name" value="PGM_PMM_III"/>
    <property type="match status" value="1"/>
</dbReference>
<protein>
    <recommendedName>
        <fullName evidence="11">Phosphomannomutase</fullName>
    </recommendedName>
</protein>
<dbReference type="GO" id="GO:0016868">
    <property type="term" value="F:intramolecular phosphotransferase activity"/>
    <property type="evidence" value="ECO:0007669"/>
    <property type="project" value="InterPro"/>
</dbReference>
<evidence type="ECO:0000259" key="7">
    <source>
        <dbReference type="Pfam" id="PF02879"/>
    </source>
</evidence>
<dbReference type="EMBL" id="BKAL01000001">
    <property type="protein sequence ID" value="GEP67303.1"/>
    <property type="molecule type" value="Genomic_DNA"/>
</dbReference>
<evidence type="ECO:0000256" key="4">
    <source>
        <dbReference type="ARBA" id="ARBA00022842"/>
    </source>
</evidence>
<dbReference type="SUPFAM" id="SSF53738">
    <property type="entry name" value="Phosphoglucomutase, first 3 domains"/>
    <property type="match status" value="2"/>
</dbReference>
<dbReference type="SUPFAM" id="SSF55957">
    <property type="entry name" value="Phosphoglucomutase, C-terminal domain"/>
    <property type="match status" value="1"/>
</dbReference>